<dbReference type="EMBL" id="JAOPJF010000005">
    <property type="protein sequence ID" value="KAK1149072.1"/>
    <property type="molecule type" value="Genomic_DNA"/>
</dbReference>
<proteinExistence type="predicted"/>
<sequence>MASRKVQKTISKPISLLRPQPPYIPQPVPKAPGPRSHFPGTLTIESRDTALQHAKEAYLTQFGPSTSSRHVFWADGSFNENTAGSTGAAVVYSTDGRIDNFVDRAYAVQGLWGIKCLELFAIGAALRIAVDRIEEDKTTKTHELRVSVFTDSQDAIRCLEDPHSERFPSTRDLALTVVDIARKLEDLGAKVEINWIPGHKNHVAHKRVDLMAKAAAKYGVNFTTGRVRARAFGGIQVADTGLLRL</sequence>
<reference evidence="1 2" key="1">
    <citation type="journal article" date="2023" name="ACS Omega">
        <title>Identification of the Neoaspergillic Acid Biosynthesis Gene Cluster by Establishing an In Vitro CRISPR-Ribonucleoprotein Genetic System in Aspergillus melleus.</title>
        <authorList>
            <person name="Yuan B."/>
            <person name="Grau M.F."/>
            <person name="Murata R.M."/>
            <person name="Torok T."/>
            <person name="Venkateswaran K."/>
            <person name="Stajich J.E."/>
            <person name="Wang C.C.C."/>
        </authorList>
    </citation>
    <scope>NUCLEOTIDE SEQUENCE [LARGE SCALE GENOMIC DNA]</scope>
    <source>
        <strain evidence="1 2">IMV 1140</strain>
    </source>
</reference>
<name>A0ACC3BF23_9EURO</name>
<accession>A0ACC3BF23</accession>
<protein>
    <submittedName>
        <fullName evidence="1">Uncharacterized protein</fullName>
    </submittedName>
</protein>
<evidence type="ECO:0000313" key="1">
    <source>
        <dbReference type="EMBL" id="KAK1149072.1"/>
    </source>
</evidence>
<keyword evidence="2" id="KW-1185">Reference proteome</keyword>
<comment type="caution">
    <text evidence="1">The sequence shown here is derived from an EMBL/GenBank/DDBJ whole genome shotgun (WGS) entry which is preliminary data.</text>
</comment>
<dbReference type="Proteomes" id="UP001177260">
    <property type="component" value="Unassembled WGS sequence"/>
</dbReference>
<gene>
    <name evidence="1" type="ORF">N8T08_007750</name>
</gene>
<evidence type="ECO:0000313" key="2">
    <source>
        <dbReference type="Proteomes" id="UP001177260"/>
    </source>
</evidence>
<organism evidence="1 2">
    <name type="scientific">Aspergillus melleus</name>
    <dbReference type="NCBI Taxonomy" id="138277"/>
    <lineage>
        <taxon>Eukaryota</taxon>
        <taxon>Fungi</taxon>
        <taxon>Dikarya</taxon>
        <taxon>Ascomycota</taxon>
        <taxon>Pezizomycotina</taxon>
        <taxon>Eurotiomycetes</taxon>
        <taxon>Eurotiomycetidae</taxon>
        <taxon>Eurotiales</taxon>
        <taxon>Aspergillaceae</taxon>
        <taxon>Aspergillus</taxon>
        <taxon>Aspergillus subgen. Circumdati</taxon>
    </lineage>
</organism>